<dbReference type="KEGG" id="bsan:CHH28_13205"/>
<feature type="domain" description="Transglutaminase-like" evidence="1">
    <location>
        <begin position="31"/>
        <end position="133"/>
    </location>
</feature>
<dbReference type="InterPro" id="IPR038765">
    <property type="entry name" value="Papain-like_cys_pep_sf"/>
</dbReference>
<gene>
    <name evidence="2" type="ORF">CHH28_13205</name>
</gene>
<dbReference type="OrthoDB" id="5438043at2"/>
<dbReference type="RefSeq" id="WP_094060753.1">
    <property type="nucleotide sequence ID" value="NZ_CP022530.1"/>
</dbReference>
<dbReference type="SUPFAM" id="SSF54001">
    <property type="entry name" value="Cysteine proteinases"/>
    <property type="match status" value="1"/>
</dbReference>
<reference evidence="2 3" key="1">
    <citation type="submission" date="2017-07" db="EMBL/GenBank/DDBJ databases">
        <title>Annotated genome sequence of Bacterioplanes sanyensis isolated from Red Sea.</title>
        <authorList>
            <person name="Rehman Z.U."/>
        </authorList>
    </citation>
    <scope>NUCLEOTIDE SEQUENCE [LARGE SCALE GENOMIC DNA]</scope>
    <source>
        <strain evidence="2 3">NV9</strain>
    </source>
</reference>
<proteinExistence type="predicted"/>
<dbReference type="Proteomes" id="UP000202440">
    <property type="component" value="Chromosome"/>
</dbReference>
<evidence type="ECO:0000259" key="1">
    <source>
        <dbReference type="Pfam" id="PF01841"/>
    </source>
</evidence>
<keyword evidence="3" id="KW-1185">Reference proteome</keyword>
<protein>
    <submittedName>
        <fullName evidence="2">Transglutaminase</fullName>
    </submittedName>
</protein>
<evidence type="ECO:0000313" key="3">
    <source>
        <dbReference type="Proteomes" id="UP000202440"/>
    </source>
</evidence>
<evidence type="ECO:0000313" key="2">
    <source>
        <dbReference type="EMBL" id="ASP39575.1"/>
    </source>
</evidence>
<sequence>MSDYLIHTDMLDFQHTDLQTLIDQRGWRQLDGYAAIGAVYDFVRDEILFGYNAHDELKASQVLADGYGQCNTKGTLLMALLRALGIPCRLHGFTIFNRLQQGAIPTWLMPFVPERIVHSWVEVLYQQRWINLEGYIIDQRYLNQIQHRFAKQGGGEGENCTAFSGYGIATTCLAEPNINWQGEDTYIQRQGIADDYGIFAHPDDFYRQHRNLTGVKRWFYCYALRHVLNRNVRRIRDLGRF</sequence>
<name>A0A222FKL7_9GAMM</name>
<dbReference type="AlphaFoldDB" id="A0A222FKL7"/>
<dbReference type="Gene3D" id="3.10.620.30">
    <property type="match status" value="1"/>
</dbReference>
<dbReference type="PANTHER" id="PTHR33490">
    <property type="entry name" value="BLR5614 PROTEIN-RELATED"/>
    <property type="match status" value="1"/>
</dbReference>
<accession>A0A222FKL7</accession>
<dbReference type="Pfam" id="PF01841">
    <property type="entry name" value="Transglut_core"/>
    <property type="match status" value="1"/>
</dbReference>
<dbReference type="EMBL" id="CP022530">
    <property type="protein sequence ID" value="ASP39575.1"/>
    <property type="molecule type" value="Genomic_DNA"/>
</dbReference>
<organism evidence="2 3">
    <name type="scientific">Bacterioplanes sanyensis</name>
    <dbReference type="NCBI Taxonomy" id="1249553"/>
    <lineage>
        <taxon>Bacteria</taxon>
        <taxon>Pseudomonadati</taxon>
        <taxon>Pseudomonadota</taxon>
        <taxon>Gammaproteobacteria</taxon>
        <taxon>Oceanospirillales</taxon>
        <taxon>Oceanospirillaceae</taxon>
        <taxon>Bacterioplanes</taxon>
    </lineage>
</organism>
<dbReference type="InterPro" id="IPR002931">
    <property type="entry name" value="Transglutaminase-like"/>
</dbReference>